<gene>
    <name evidence="4" type="ORF">MCBB_0432</name>
</gene>
<dbReference type="SMART" id="SM00530">
    <property type="entry name" value="HTH_XRE"/>
    <property type="match status" value="1"/>
</dbReference>
<dbReference type="InterPro" id="IPR004451">
    <property type="entry name" value="MJ0586"/>
</dbReference>
<dbReference type="InterPro" id="IPR001387">
    <property type="entry name" value="Cro/C1-type_HTH"/>
</dbReference>
<dbReference type="KEGG" id="mcub:MCBB_0432"/>
<organism evidence="4 5">
    <name type="scientific">Methanobacterium congolense</name>
    <dbReference type="NCBI Taxonomy" id="118062"/>
    <lineage>
        <taxon>Archaea</taxon>
        <taxon>Methanobacteriati</taxon>
        <taxon>Methanobacteriota</taxon>
        <taxon>Methanomada group</taxon>
        <taxon>Methanobacteria</taxon>
        <taxon>Methanobacteriales</taxon>
        <taxon>Methanobacteriaceae</taxon>
        <taxon>Methanobacterium</taxon>
    </lineage>
</organism>
<evidence type="ECO:0000313" key="5">
    <source>
        <dbReference type="Proteomes" id="UP000094707"/>
    </source>
</evidence>
<dbReference type="PATRIC" id="fig|129848.4.peg.434"/>
<keyword evidence="1" id="KW-0238">DNA-binding</keyword>
<dbReference type="GO" id="GO:0003677">
    <property type="term" value="F:DNA binding"/>
    <property type="evidence" value="ECO:0007669"/>
    <property type="project" value="UniProtKB-KW"/>
</dbReference>
<feature type="compositionally biased region" description="Basic residues" evidence="2">
    <location>
        <begin position="43"/>
        <end position="59"/>
    </location>
</feature>
<dbReference type="Proteomes" id="UP000094707">
    <property type="component" value="Chromosome I"/>
</dbReference>
<dbReference type="Pfam" id="PF01381">
    <property type="entry name" value="HTH_3"/>
    <property type="match status" value="1"/>
</dbReference>
<reference evidence="4 5" key="1">
    <citation type="submission" date="2016-08" db="EMBL/GenBank/DDBJ databases">
        <authorList>
            <person name="Seilhamer J.J."/>
        </authorList>
    </citation>
    <scope>NUCLEOTIDE SEQUENCE [LARGE SCALE GENOMIC DNA]</scope>
    <source>
        <strain evidence="4">Buetzberg</strain>
    </source>
</reference>
<dbReference type="GeneID" id="30411292"/>
<feature type="domain" description="HTH cro/C1-type" evidence="3">
    <location>
        <begin position="76"/>
        <end position="130"/>
    </location>
</feature>
<feature type="region of interest" description="Disordered" evidence="2">
    <location>
        <begin position="34"/>
        <end position="64"/>
    </location>
</feature>
<dbReference type="Gene3D" id="1.10.260.40">
    <property type="entry name" value="lambda repressor-like DNA-binding domains"/>
    <property type="match status" value="1"/>
</dbReference>
<keyword evidence="5" id="KW-1185">Reference proteome</keyword>
<dbReference type="EMBL" id="LT607756">
    <property type="protein sequence ID" value="SCG85011.1"/>
    <property type="molecule type" value="Genomic_DNA"/>
</dbReference>
<evidence type="ECO:0000259" key="3">
    <source>
        <dbReference type="PROSITE" id="PS50943"/>
    </source>
</evidence>
<sequence length="158" mass="17807">MRCEICGKKIVGTPLKTKIDGSVMLTCKECSKFGKVQREPQKQRRQGAPRKTGAPRRRPRPAEPTYEVVEDCNLLVRQAREKKGWSREELAEKIYEKASVINRIESGKMIPDIKLARKLERTLGITLLEKSDGATPEDIGHLNARGATIGDIARIKRN</sequence>
<evidence type="ECO:0000256" key="1">
    <source>
        <dbReference type="ARBA" id="ARBA00023125"/>
    </source>
</evidence>
<dbReference type="PANTHER" id="PTHR10245">
    <property type="entry name" value="ENDOTHELIAL DIFFERENTIATION-RELATED FACTOR 1 MULTIPROTEIN BRIDGING FACTOR 1"/>
    <property type="match status" value="1"/>
</dbReference>
<accession>A0A1D3L031</accession>
<protein>
    <submittedName>
        <fullName evidence="4">Putative HTH-type transcriptional regulator MJ0586</fullName>
    </submittedName>
</protein>
<evidence type="ECO:0000256" key="2">
    <source>
        <dbReference type="SAM" id="MobiDB-lite"/>
    </source>
</evidence>
<dbReference type="InterPro" id="IPR010982">
    <property type="entry name" value="Lambda_DNA-bd_dom_sf"/>
</dbReference>
<proteinExistence type="predicted"/>
<dbReference type="RefSeq" id="WP_071906144.1">
    <property type="nucleotide sequence ID" value="NZ_LT607756.1"/>
</dbReference>
<dbReference type="SUPFAM" id="SSF47413">
    <property type="entry name" value="lambda repressor-like DNA-binding domains"/>
    <property type="match status" value="1"/>
</dbReference>
<dbReference type="AlphaFoldDB" id="A0A1D3L031"/>
<dbReference type="OrthoDB" id="11138at2157"/>
<name>A0A1D3L031_9EURY</name>
<dbReference type="PROSITE" id="PS50943">
    <property type="entry name" value="HTH_CROC1"/>
    <property type="match status" value="1"/>
</dbReference>
<dbReference type="PANTHER" id="PTHR10245:SF15">
    <property type="entry name" value="ENDOTHELIAL DIFFERENTIATION-RELATED FACTOR 1"/>
    <property type="match status" value="1"/>
</dbReference>
<dbReference type="CDD" id="cd00093">
    <property type="entry name" value="HTH_XRE"/>
    <property type="match status" value="1"/>
</dbReference>
<dbReference type="STRING" id="118062.MCBB_0432"/>
<dbReference type="NCBIfam" id="TIGR00270">
    <property type="entry name" value="multiprotein bridging factor aMBF1"/>
    <property type="match status" value="1"/>
</dbReference>
<evidence type="ECO:0000313" key="4">
    <source>
        <dbReference type="EMBL" id="SCG85011.1"/>
    </source>
</evidence>